<comment type="caution">
    <text evidence="1">The sequence shown here is derived from an EMBL/GenBank/DDBJ whole genome shotgun (WGS) entry which is preliminary data.</text>
</comment>
<accession>A0A9W6PYY9</accession>
<dbReference type="EMBL" id="BSRZ01000008">
    <property type="protein sequence ID" value="GLW65277.1"/>
    <property type="molecule type" value="Genomic_DNA"/>
</dbReference>
<name>A0A9W6PYY9_9ACTN</name>
<reference evidence="1" key="1">
    <citation type="submission" date="2023-02" db="EMBL/GenBank/DDBJ databases">
        <title>Actinomadura rubrobrunea NBRC 14622.</title>
        <authorList>
            <person name="Ichikawa N."/>
            <person name="Sato H."/>
            <person name="Tonouchi N."/>
        </authorList>
    </citation>
    <scope>NUCLEOTIDE SEQUENCE</scope>
    <source>
        <strain evidence="1">NBRC 14622</strain>
    </source>
</reference>
<gene>
    <name evidence="1" type="ORF">Arub01_35210</name>
</gene>
<sequence>MGDVDGRSLEESKAFGDEVQGKSVAERYPQYYFYERWPVVFVRTPEGGLECLALSPKTGGFERDMSYYRKILFGTTADIDTVTRDEFIQRVEALRRKRLKGEGPVFALYETIKAMQQKILGAGRRITPEEKALIHALQVRTHKLFEAELRAQGLRGMPEES</sequence>
<dbReference type="Proteomes" id="UP001165124">
    <property type="component" value="Unassembled WGS sequence"/>
</dbReference>
<proteinExistence type="predicted"/>
<evidence type="ECO:0000313" key="2">
    <source>
        <dbReference type="Proteomes" id="UP001165124"/>
    </source>
</evidence>
<protein>
    <submittedName>
        <fullName evidence="1">Uncharacterized protein</fullName>
    </submittedName>
</protein>
<organism evidence="1 2">
    <name type="scientific">Actinomadura rubrobrunea</name>
    <dbReference type="NCBI Taxonomy" id="115335"/>
    <lineage>
        <taxon>Bacteria</taxon>
        <taxon>Bacillati</taxon>
        <taxon>Actinomycetota</taxon>
        <taxon>Actinomycetes</taxon>
        <taxon>Streptosporangiales</taxon>
        <taxon>Thermomonosporaceae</taxon>
        <taxon>Actinomadura</taxon>
    </lineage>
</organism>
<dbReference type="RefSeq" id="WP_067906788.1">
    <property type="nucleotide sequence ID" value="NZ_BSRZ01000008.1"/>
</dbReference>
<dbReference type="AlphaFoldDB" id="A0A9W6PYY9"/>
<keyword evidence="2" id="KW-1185">Reference proteome</keyword>
<evidence type="ECO:0000313" key="1">
    <source>
        <dbReference type="EMBL" id="GLW65277.1"/>
    </source>
</evidence>